<keyword evidence="1" id="KW-0812">Transmembrane</keyword>
<feature type="transmembrane region" description="Helical" evidence="1">
    <location>
        <begin position="97"/>
        <end position="116"/>
    </location>
</feature>
<dbReference type="InterPro" id="IPR027387">
    <property type="entry name" value="Cytb/b6-like_sf"/>
</dbReference>
<protein>
    <recommendedName>
        <fullName evidence="2">Cytochrome b/b6 N-terminal region profile domain-containing protein</fullName>
    </recommendedName>
</protein>
<dbReference type="GO" id="GO:0009055">
    <property type="term" value="F:electron transfer activity"/>
    <property type="evidence" value="ECO:0007669"/>
    <property type="project" value="InterPro"/>
</dbReference>
<evidence type="ECO:0000259" key="2">
    <source>
        <dbReference type="PROSITE" id="PS51002"/>
    </source>
</evidence>
<reference evidence="3 4" key="1">
    <citation type="journal article" date="2016" name="Nat. Commun.">
        <title>Thousands of microbial genomes shed light on interconnected biogeochemical processes in an aquifer system.</title>
        <authorList>
            <person name="Anantharaman K."/>
            <person name="Brown C.T."/>
            <person name="Hug L.A."/>
            <person name="Sharon I."/>
            <person name="Castelle C.J."/>
            <person name="Probst A.J."/>
            <person name="Thomas B.C."/>
            <person name="Singh A."/>
            <person name="Wilkins M.J."/>
            <person name="Karaoz U."/>
            <person name="Brodie E.L."/>
            <person name="Williams K.H."/>
            <person name="Hubbard S.S."/>
            <person name="Banfield J.F."/>
        </authorList>
    </citation>
    <scope>NUCLEOTIDE SEQUENCE [LARGE SCALE GENOMIC DNA]</scope>
</reference>
<dbReference type="InterPro" id="IPR016174">
    <property type="entry name" value="Di-haem_cyt_TM"/>
</dbReference>
<dbReference type="SUPFAM" id="SSF81342">
    <property type="entry name" value="Transmembrane di-heme cytochromes"/>
    <property type="match status" value="1"/>
</dbReference>
<proteinExistence type="predicted"/>
<name>A0A1G2K4W5_9BACT</name>
<dbReference type="EMBL" id="MHQC01000058">
    <property type="protein sequence ID" value="OGZ93498.1"/>
    <property type="molecule type" value="Genomic_DNA"/>
</dbReference>
<feature type="transmembrane region" description="Helical" evidence="1">
    <location>
        <begin position="164"/>
        <end position="185"/>
    </location>
</feature>
<dbReference type="Proteomes" id="UP000177152">
    <property type="component" value="Unassembled WGS sequence"/>
</dbReference>
<feature type="transmembrane region" description="Helical" evidence="1">
    <location>
        <begin position="128"/>
        <end position="144"/>
    </location>
</feature>
<feature type="domain" description="Cytochrome b/b6 N-terminal region profile" evidence="2">
    <location>
        <begin position="1"/>
        <end position="195"/>
    </location>
</feature>
<evidence type="ECO:0000313" key="4">
    <source>
        <dbReference type="Proteomes" id="UP000177152"/>
    </source>
</evidence>
<organism evidence="3 4">
    <name type="scientific">Candidatus Sungbacteria bacterium RIFCSPHIGHO2_01_FULL_47_32</name>
    <dbReference type="NCBI Taxonomy" id="1802264"/>
    <lineage>
        <taxon>Bacteria</taxon>
        <taxon>Candidatus Sungiibacteriota</taxon>
    </lineage>
</organism>
<dbReference type="GO" id="GO:0016020">
    <property type="term" value="C:membrane"/>
    <property type="evidence" value="ECO:0007669"/>
    <property type="project" value="InterPro"/>
</dbReference>
<feature type="transmembrane region" description="Helical" evidence="1">
    <location>
        <begin position="302"/>
        <end position="323"/>
    </location>
</feature>
<gene>
    <name evidence="3" type="ORF">A2633_06440</name>
</gene>
<sequence length="340" mass="38196">MVSFQKIKSELQQTGIVLGGLIMVLLLFLIVSGILLAFFYSPQPEETYSSMDSIMANPITAFIRNFHFWASDLFLFTLFLHMTRVALTKPSGKARRYAWWVGIGMLILVAAEMLLGTFMRGDEEALEAYSHFFIGSTGIVANYFPFTTLITDFFSQHNALFRFFIFHAILIPFALLSLIILHGLFAPTFRALMSPWKKVTEPTIRGSLDIRGVFAYPSVRKMMYLSLIALGAITVLSLALPAPLLPPPYGGLEVTKPPWWLLWVVFFENFFGLTPIVILPPVLFLIFAAIPLFTKDKPGADWGVYIYLIATALVISMSFWAALGPQVAHTEHFLQGHTEP</sequence>
<dbReference type="PANTHER" id="PTHR19271:SF16">
    <property type="entry name" value="CYTOCHROME B"/>
    <property type="match status" value="1"/>
</dbReference>
<comment type="caution">
    <text evidence="3">The sequence shown here is derived from an EMBL/GenBank/DDBJ whole genome shotgun (WGS) entry which is preliminary data.</text>
</comment>
<dbReference type="Pfam" id="PF00033">
    <property type="entry name" value="Cytochrome_B"/>
    <property type="match status" value="1"/>
</dbReference>
<dbReference type="AlphaFoldDB" id="A0A1G2K4W5"/>
<feature type="transmembrane region" description="Helical" evidence="1">
    <location>
        <begin position="61"/>
        <end position="82"/>
    </location>
</feature>
<feature type="transmembrane region" description="Helical" evidence="1">
    <location>
        <begin position="260"/>
        <end position="290"/>
    </location>
</feature>
<feature type="transmembrane region" description="Helical" evidence="1">
    <location>
        <begin position="16"/>
        <end position="40"/>
    </location>
</feature>
<dbReference type="PANTHER" id="PTHR19271">
    <property type="entry name" value="CYTOCHROME B"/>
    <property type="match status" value="1"/>
</dbReference>
<dbReference type="GO" id="GO:0016491">
    <property type="term" value="F:oxidoreductase activity"/>
    <property type="evidence" value="ECO:0007669"/>
    <property type="project" value="InterPro"/>
</dbReference>
<dbReference type="InterPro" id="IPR005797">
    <property type="entry name" value="Cyt_b/b6_N"/>
</dbReference>
<dbReference type="PROSITE" id="PS51002">
    <property type="entry name" value="CYTB_NTER"/>
    <property type="match status" value="1"/>
</dbReference>
<dbReference type="GO" id="GO:0022904">
    <property type="term" value="P:respiratory electron transport chain"/>
    <property type="evidence" value="ECO:0007669"/>
    <property type="project" value="InterPro"/>
</dbReference>
<feature type="transmembrane region" description="Helical" evidence="1">
    <location>
        <begin position="222"/>
        <end position="240"/>
    </location>
</feature>
<accession>A0A1G2K4W5</accession>
<keyword evidence="1" id="KW-1133">Transmembrane helix</keyword>
<evidence type="ECO:0000313" key="3">
    <source>
        <dbReference type="EMBL" id="OGZ93498.1"/>
    </source>
</evidence>
<evidence type="ECO:0000256" key="1">
    <source>
        <dbReference type="SAM" id="Phobius"/>
    </source>
</evidence>
<keyword evidence="1" id="KW-0472">Membrane</keyword>
<dbReference type="Gene3D" id="1.20.810.10">
    <property type="entry name" value="Cytochrome Bc1 Complex, Chain C"/>
    <property type="match status" value="1"/>
</dbReference>